<name>A0A4R6WDS0_9SPHI</name>
<dbReference type="Gene3D" id="2.170.130.10">
    <property type="entry name" value="TonB-dependent receptor, plug domain"/>
    <property type="match status" value="1"/>
</dbReference>
<evidence type="ECO:0000256" key="5">
    <source>
        <dbReference type="ARBA" id="ARBA00022692"/>
    </source>
</evidence>
<feature type="signal peptide" evidence="14">
    <location>
        <begin position="1"/>
        <end position="21"/>
    </location>
</feature>
<dbReference type="Pfam" id="PF00593">
    <property type="entry name" value="TonB_dep_Rec_b-barrel"/>
    <property type="match status" value="1"/>
</dbReference>
<dbReference type="PANTHER" id="PTHR32552">
    <property type="entry name" value="FERRICHROME IRON RECEPTOR-RELATED"/>
    <property type="match status" value="1"/>
</dbReference>
<keyword evidence="9 13" id="KW-0798">TonB box</keyword>
<keyword evidence="3 12" id="KW-1134">Transmembrane beta strand</keyword>
<dbReference type="RefSeq" id="WP_133585841.1">
    <property type="nucleotide sequence ID" value="NZ_SNYV01000016.1"/>
</dbReference>
<organism evidence="17 18">
    <name type="scientific">Sphingobacterium yanglingense</name>
    <dbReference type="NCBI Taxonomy" id="1437280"/>
    <lineage>
        <taxon>Bacteria</taxon>
        <taxon>Pseudomonadati</taxon>
        <taxon>Bacteroidota</taxon>
        <taxon>Sphingobacteriia</taxon>
        <taxon>Sphingobacteriales</taxon>
        <taxon>Sphingobacteriaceae</taxon>
        <taxon>Sphingobacterium</taxon>
    </lineage>
</organism>
<evidence type="ECO:0000259" key="16">
    <source>
        <dbReference type="Pfam" id="PF07715"/>
    </source>
</evidence>
<evidence type="ECO:0000256" key="6">
    <source>
        <dbReference type="ARBA" id="ARBA00022729"/>
    </source>
</evidence>
<dbReference type="Proteomes" id="UP000295292">
    <property type="component" value="Unassembled WGS sequence"/>
</dbReference>
<dbReference type="SUPFAM" id="SSF56935">
    <property type="entry name" value="Porins"/>
    <property type="match status" value="1"/>
</dbReference>
<evidence type="ECO:0000256" key="2">
    <source>
        <dbReference type="ARBA" id="ARBA00022448"/>
    </source>
</evidence>
<keyword evidence="4" id="KW-0410">Iron transport</keyword>
<dbReference type="GO" id="GO:0009279">
    <property type="term" value="C:cell outer membrane"/>
    <property type="evidence" value="ECO:0007669"/>
    <property type="project" value="UniProtKB-SubCell"/>
</dbReference>
<evidence type="ECO:0000313" key="17">
    <source>
        <dbReference type="EMBL" id="TDQ75963.1"/>
    </source>
</evidence>
<evidence type="ECO:0000256" key="13">
    <source>
        <dbReference type="RuleBase" id="RU003357"/>
    </source>
</evidence>
<feature type="domain" description="TonB-dependent receptor-like beta-barrel" evidence="15">
    <location>
        <begin position="299"/>
        <end position="800"/>
    </location>
</feature>
<dbReference type="InterPro" id="IPR000531">
    <property type="entry name" value="Beta-barrel_TonB"/>
</dbReference>
<evidence type="ECO:0000256" key="3">
    <source>
        <dbReference type="ARBA" id="ARBA00022452"/>
    </source>
</evidence>
<reference evidence="17 18" key="1">
    <citation type="submission" date="2019-03" db="EMBL/GenBank/DDBJ databases">
        <title>Genomic Encyclopedia of Archaeal and Bacterial Type Strains, Phase II (KMG-II): from individual species to whole genera.</title>
        <authorList>
            <person name="Goeker M."/>
        </authorList>
    </citation>
    <scope>NUCLEOTIDE SEQUENCE [LARGE SCALE GENOMIC DNA]</scope>
    <source>
        <strain evidence="17 18">DSM 28353</strain>
    </source>
</reference>
<dbReference type="EMBL" id="SNYV01000016">
    <property type="protein sequence ID" value="TDQ75963.1"/>
    <property type="molecule type" value="Genomic_DNA"/>
</dbReference>
<keyword evidence="17" id="KW-0675">Receptor</keyword>
<dbReference type="PROSITE" id="PS52016">
    <property type="entry name" value="TONB_DEPENDENT_REC_3"/>
    <property type="match status" value="1"/>
</dbReference>
<keyword evidence="7" id="KW-0408">Iron</keyword>
<evidence type="ECO:0000256" key="9">
    <source>
        <dbReference type="ARBA" id="ARBA00023077"/>
    </source>
</evidence>
<gene>
    <name evidence="17" type="ORF">CLV99_3659</name>
</gene>
<keyword evidence="18" id="KW-1185">Reference proteome</keyword>
<accession>A0A4R6WDS0</accession>
<feature type="chain" id="PRO_5020279614" evidence="14">
    <location>
        <begin position="22"/>
        <end position="830"/>
    </location>
</feature>
<evidence type="ECO:0000313" key="18">
    <source>
        <dbReference type="Proteomes" id="UP000295292"/>
    </source>
</evidence>
<evidence type="ECO:0000256" key="4">
    <source>
        <dbReference type="ARBA" id="ARBA00022496"/>
    </source>
</evidence>
<keyword evidence="6 14" id="KW-0732">Signal</keyword>
<evidence type="ECO:0000256" key="1">
    <source>
        <dbReference type="ARBA" id="ARBA00004571"/>
    </source>
</evidence>
<dbReference type="PANTHER" id="PTHR32552:SF68">
    <property type="entry name" value="FERRICHROME OUTER MEMBRANE TRANSPORTER_PHAGE RECEPTOR"/>
    <property type="match status" value="1"/>
</dbReference>
<keyword evidence="11 12" id="KW-0998">Cell outer membrane</keyword>
<feature type="domain" description="TonB-dependent receptor plug" evidence="16">
    <location>
        <begin position="130"/>
        <end position="225"/>
    </location>
</feature>
<dbReference type="SUPFAM" id="SSF49464">
    <property type="entry name" value="Carboxypeptidase regulatory domain-like"/>
    <property type="match status" value="1"/>
</dbReference>
<evidence type="ECO:0000256" key="14">
    <source>
        <dbReference type="SAM" id="SignalP"/>
    </source>
</evidence>
<dbReference type="InterPro" id="IPR036942">
    <property type="entry name" value="Beta-barrel_TonB_sf"/>
</dbReference>
<dbReference type="InterPro" id="IPR012910">
    <property type="entry name" value="Plug_dom"/>
</dbReference>
<protein>
    <submittedName>
        <fullName evidence="17">Iron complex outermembrane receptor protein</fullName>
    </submittedName>
</protein>
<dbReference type="Gene3D" id="2.40.170.20">
    <property type="entry name" value="TonB-dependent receptor, beta-barrel domain"/>
    <property type="match status" value="1"/>
</dbReference>
<dbReference type="GO" id="GO:0015344">
    <property type="term" value="F:siderophore uptake transmembrane transporter activity"/>
    <property type="evidence" value="ECO:0007669"/>
    <property type="project" value="TreeGrafter"/>
</dbReference>
<evidence type="ECO:0000259" key="15">
    <source>
        <dbReference type="Pfam" id="PF00593"/>
    </source>
</evidence>
<dbReference type="Pfam" id="PF07715">
    <property type="entry name" value="Plug"/>
    <property type="match status" value="1"/>
</dbReference>
<keyword evidence="10 12" id="KW-0472">Membrane</keyword>
<dbReference type="InterPro" id="IPR037066">
    <property type="entry name" value="Plug_dom_sf"/>
</dbReference>
<comment type="caution">
    <text evidence="17">The sequence shown here is derived from an EMBL/GenBank/DDBJ whole genome shotgun (WGS) entry which is preliminary data.</text>
</comment>
<evidence type="ECO:0000256" key="11">
    <source>
        <dbReference type="ARBA" id="ARBA00023237"/>
    </source>
</evidence>
<comment type="similarity">
    <text evidence="12 13">Belongs to the TonB-dependent receptor family.</text>
</comment>
<dbReference type="InterPro" id="IPR008969">
    <property type="entry name" value="CarboxyPept-like_regulatory"/>
</dbReference>
<keyword evidence="5 12" id="KW-0812">Transmembrane</keyword>
<evidence type="ECO:0000256" key="7">
    <source>
        <dbReference type="ARBA" id="ARBA00023004"/>
    </source>
</evidence>
<dbReference type="OrthoDB" id="9758472at2"/>
<evidence type="ECO:0000256" key="8">
    <source>
        <dbReference type="ARBA" id="ARBA00023065"/>
    </source>
</evidence>
<proteinExistence type="inferred from homology"/>
<sequence length="830" mass="90688">MKAKLFFALMGAFSASSLVNAQTTVKGRVIDDKGHSISDISISVGNNFTKTDINGQFQLYVNQKGAFELLLGGVGFEKNRLTVVPKGSETNLSAVTLHKINNAIDQVEVTGYNSVNNKTVGVAKSGIQDKDLPQSVQIINKQVIADQQINTLGDALKNANGIALGANRGGVGENFYARGYSLGANNIFKNGARTNNGGQIEASTLESVEILKGSAAMLYGGVTGGAVVNLVTKKPKFDLGGEVSMRYGSWDRYKPTLDIYGPLSNKVAFRFVGTGESANSYRDVVTSNRVYVNPSVLYKISERTELNVNFDYLKADFTPDFGVGSVEGKLNDAVGRNTFLNVNGAFNKTNSTNGQVALDHNFNENWKISAIASLQNYNRNYYGSERLQANAQGLAPRALSRSQTEEFTKNQQINLTGAFNTGGIKHQVLFGGDADQAATKVYAYDIFAGLDDPSKPNTAYDVIDVFDPYKAGMRQDIPNTAQNSWTKTNVYRYGAFVQDMFALSEKFKVLAGVRFTYQRTPYSEKYDVASGTLTTQIPKDLSNNDVPIKEDKAWSPKFGLIYQPVETTTVYVSYTNNFTSNTGYDVNYQPLAPSIVDHYEAGVKNDFFKGALSTNLTLYRINNNKFAQMALLGANGEGNGDTNMKEFSGKTASDGIELDITGHLLPGLDIMAGYAYNFMRYTETLPISRYKAMVPDKNGNLVEKMVETSGSEEGVRLVGTTAHTGNATAFYTIQDGAVKGLKFGVSAFYTGKRNAGWNNSKINIEKGENRLIPVNPFTTVDVSLGYSIGRFSLLAKVANITNELNYFIHENYSVNPIPPRNFMTTLTCKF</sequence>
<evidence type="ECO:0000256" key="12">
    <source>
        <dbReference type="PROSITE-ProRule" id="PRU01360"/>
    </source>
</evidence>
<comment type="subcellular location">
    <subcellularLocation>
        <location evidence="1 12">Cell outer membrane</location>
        <topology evidence="1 12">Multi-pass membrane protein</topology>
    </subcellularLocation>
</comment>
<dbReference type="InterPro" id="IPR039426">
    <property type="entry name" value="TonB-dep_rcpt-like"/>
</dbReference>
<dbReference type="AlphaFoldDB" id="A0A4R6WDS0"/>
<keyword evidence="2 12" id="KW-0813">Transport</keyword>
<dbReference type="CDD" id="cd01347">
    <property type="entry name" value="ligand_gated_channel"/>
    <property type="match status" value="1"/>
</dbReference>
<keyword evidence="8" id="KW-0406">Ion transport</keyword>
<evidence type="ECO:0000256" key="10">
    <source>
        <dbReference type="ARBA" id="ARBA00023136"/>
    </source>
</evidence>